<sequence length="321" mass="33814">MKRVITVMILALLIAVPMFGQIQYSDLESSFATFADDVAEALPFAAAATGLTWSDARVKGFPHFGIGLSVSAVTIPKEAFEDVATALGFELPSEITDSSLGVPLPGYAVDARLGLPFIPFDIGAKFGYLTPSMGDALEGSTGLTAEYILAGLQVRYPLLKDRLLIPAVSVGLGYTYLNGSVAMETTGMANQIDFPGGETLNIGNPDAVFAWKTHAIDLSVQASKSLLILTPYLGAGYSYGWSRAGGGVNADITGDVDAVEDNYDVEITDDGFVVYSDASGGSFRAFGGLSFNLTILKLDLNAQYNFTTQSLGGGLNARIQI</sequence>
<name>E1R6P7_SEDSS</name>
<dbReference type="Proteomes" id="UP000002318">
    <property type="component" value="Chromosome"/>
</dbReference>
<dbReference type="KEGG" id="ssm:Spirs_0019"/>
<proteinExistence type="predicted"/>
<dbReference type="EMBL" id="CP002116">
    <property type="protein sequence ID" value="ADK79179.1"/>
    <property type="molecule type" value="Genomic_DNA"/>
</dbReference>
<evidence type="ECO:0000313" key="1">
    <source>
        <dbReference type="EMBL" id="ADK79179.1"/>
    </source>
</evidence>
<keyword evidence="2" id="KW-1185">Reference proteome</keyword>
<dbReference type="InterPro" id="IPR046495">
    <property type="entry name" value="DUF6588"/>
</dbReference>
<dbReference type="Pfam" id="PF20230">
    <property type="entry name" value="DUF6588"/>
    <property type="match status" value="1"/>
</dbReference>
<dbReference type="STRING" id="573413.Spirs_0019"/>
<accession>E1R6P7</accession>
<gene>
    <name evidence="1" type="ordered locus">Spirs_0019</name>
</gene>
<dbReference type="AlphaFoldDB" id="E1R6P7"/>
<dbReference type="eggNOG" id="ENOG5033VRH">
    <property type="taxonomic scope" value="Bacteria"/>
</dbReference>
<organism evidence="1 2">
    <name type="scientific">Sediminispirochaeta smaragdinae (strain DSM 11293 / JCM 15392 / SEBR 4228)</name>
    <name type="common">Spirochaeta smaragdinae</name>
    <dbReference type="NCBI Taxonomy" id="573413"/>
    <lineage>
        <taxon>Bacteria</taxon>
        <taxon>Pseudomonadati</taxon>
        <taxon>Spirochaetota</taxon>
        <taxon>Spirochaetia</taxon>
        <taxon>Spirochaetales</taxon>
        <taxon>Spirochaetaceae</taxon>
        <taxon>Sediminispirochaeta</taxon>
    </lineage>
</organism>
<dbReference type="RefSeq" id="WP_013252643.1">
    <property type="nucleotide sequence ID" value="NC_014364.1"/>
</dbReference>
<evidence type="ECO:0000313" key="2">
    <source>
        <dbReference type="Proteomes" id="UP000002318"/>
    </source>
</evidence>
<dbReference type="HOGENOM" id="CLU_821197_0_0_12"/>
<dbReference type="OrthoDB" id="357745at2"/>
<protein>
    <submittedName>
        <fullName evidence="1">Uncharacterized protein</fullName>
    </submittedName>
</protein>
<reference evidence="1 2" key="1">
    <citation type="journal article" date="2010" name="Stand. Genomic Sci.">
        <title>Complete genome sequence of Spirochaeta smaragdinae type strain (SEBR 4228).</title>
        <authorList>
            <person name="Mavromatis K."/>
            <person name="Yasawong M."/>
            <person name="Chertkov O."/>
            <person name="Lapidus A."/>
            <person name="Lucas S."/>
            <person name="Nolan M."/>
            <person name="Del Rio T.G."/>
            <person name="Tice H."/>
            <person name="Cheng J.F."/>
            <person name="Pitluck S."/>
            <person name="Liolios K."/>
            <person name="Ivanova N."/>
            <person name="Tapia R."/>
            <person name="Han C."/>
            <person name="Bruce D."/>
            <person name="Goodwin L."/>
            <person name="Pati A."/>
            <person name="Chen A."/>
            <person name="Palaniappan K."/>
            <person name="Land M."/>
            <person name="Hauser L."/>
            <person name="Chang Y.J."/>
            <person name="Jeffries C.D."/>
            <person name="Detter J.C."/>
            <person name="Rohde M."/>
            <person name="Brambilla E."/>
            <person name="Spring S."/>
            <person name="Goker M."/>
            <person name="Sikorski J."/>
            <person name="Woyke T."/>
            <person name="Bristow J."/>
            <person name="Eisen J.A."/>
            <person name="Markowitz V."/>
            <person name="Hugenholtz P."/>
            <person name="Klenk H.P."/>
            <person name="Kyrpides N.C."/>
        </authorList>
    </citation>
    <scope>NUCLEOTIDE SEQUENCE [LARGE SCALE GENOMIC DNA]</scope>
    <source>
        <strain evidence="2">DSM 11293 / JCM 15392 / SEBR 4228</strain>
    </source>
</reference>